<name>A0A1H4INV5_RHOJO</name>
<dbReference type="PANTHER" id="PTHR34075:SF5">
    <property type="entry name" value="BLR3430 PROTEIN"/>
    <property type="match status" value="1"/>
</dbReference>
<evidence type="ECO:0000259" key="1">
    <source>
        <dbReference type="Pfam" id="PF01796"/>
    </source>
</evidence>
<evidence type="ECO:0000313" key="3">
    <source>
        <dbReference type="EMBL" id="SEB35336.1"/>
    </source>
</evidence>
<dbReference type="InterPro" id="IPR012340">
    <property type="entry name" value="NA-bd_OB-fold"/>
</dbReference>
<dbReference type="SUPFAM" id="SSF50249">
    <property type="entry name" value="Nucleic acid-binding proteins"/>
    <property type="match status" value="1"/>
</dbReference>
<sequence>MAGIVRYSSYVPKFRLERSDIAAALGQKAKGVRTVAAYDQDTTTLGVEAALPFVESCRRANSLWFATTAPAYVDKVNATAIHTALQLRPDIAAVDLGTTIRGGFTALAAAARDGGLAVLADTRGGHVGGADERGGGDAAAAFLFGDDAVAAEVVATASVTAEFLDRWRDQSDTGSSVWEERFGEERYLELLEQLLAQLGEQGVDPTGVTRFAVSSANGRAVKSATKALSGWTKATANDPRGLDALGNVGAAQSGLLLADLLDSADEGDTLLLVSLADGADAMVLRAGANLKSAKPRSLRDRLAGGTSISYTQYLIWKNRVQSERPRRPDPDRPSAPYAWRNRGFKLALTGGRCRSCGAVAYPIPAVCHKCRAAEFDDVSAIGQRARVVTTTVDHLAFSPSPPLVSAVIQFGTGGRIQCELTDVASAPRVDDEVVPTFRRGATVDGIHNYIWKARPAVTDQEEERSNGTAQLA</sequence>
<reference evidence="4" key="1">
    <citation type="submission" date="2016-10" db="EMBL/GenBank/DDBJ databases">
        <authorList>
            <person name="Varghese N."/>
        </authorList>
    </citation>
    <scope>NUCLEOTIDE SEQUENCE [LARGE SCALE GENOMIC DNA]</scope>
    <source>
        <strain evidence="4">DSM 44719</strain>
    </source>
</reference>
<gene>
    <name evidence="3" type="ORF">SAMN04490220_0268</name>
</gene>
<dbReference type="Proteomes" id="UP000183407">
    <property type="component" value="Unassembled WGS sequence"/>
</dbReference>
<dbReference type="InterPro" id="IPR052513">
    <property type="entry name" value="Thioester_dehydratase-like"/>
</dbReference>
<evidence type="ECO:0000259" key="2">
    <source>
        <dbReference type="Pfam" id="PF12172"/>
    </source>
</evidence>
<accession>A0A1H4INV5</accession>
<dbReference type="InterPro" id="IPR022002">
    <property type="entry name" value="ChsH2_Znr"/>
</dbReference>
<organism evidence="3 4">
    <name type="scientific">Rhodococcus jostii</name>
    <dbReference type="NCBI Taxonomy" id="132919"/>
    <lineage>
        <taxon>Bacteria</taxon>
        <taxon>Bacillati</taxon>
        <taxon>Actinomycetota</taxon>
        <taxon>Actinomycetes</taxon>
        <taxon>Mycobacteriales</taxon>
        <taxon>Nocardiaceae</taxon>
        <taxon>Rhodococcus</taxon>
    </lineage>
</organism>
<feature type="domain" description="ChsH2 C-terminal OB-fold" evidence="1">
    <location>
        <begin position="380"/>
        <end position="438"/>
    </location>
</feature>
<dbReference type="PANTHER" id="PTHR34075">
    <property type="entry name" value="BLR3430 PROTEIN"/>
    <property type="match status" value="1"/>
</dbReference>
<protein>
    <submittedName>
        <fullName evidence="3">3-hydroxy-3-methylglutaryl CoA synthase</fullName>
    </submittedName>
</protein>
<dbReference type="InterPro" id="IPR016039">
    <property type="entry name" value="Thiolase-like"/>
</dbReference>
<evidence type="ECO:0000313" key="4">
    <source>
        <dbReference type="Proteomes" id="UP000183407"/>
    </source>
</evidence>
<dbReference type="Pfam" id="PF12172">
    <property type="entry name" value="zf-ChsH2"/>
    <property type="match status" value="1"/>
</dbReference>
<dbReference type="GO" id="GO:0016746">
    <property type="term" value="F:acyltransferase activity"/>
    <property type="evidence" value="ECO:0007669"/>
    <property type="project" value="InterPro"/>
</dbReference>
<dbReference type="AlphaFoldDB" id="A0A1H4INV5"/>
<dbReference type="Gene3D" id="3.40.47.10">
    <property type="match status" value="1"/>
</dbReference>
<dbReference type="InterPro" id="IPR002878">
    <property type="entry name" value="ChsH2_C"/>
</dbReference>
<dbReference type="Pfam" id="PF01796">
    <property type="entry name" value="OB_ChsH2_C"/>
    <property type="match status" value="1"/>
</dbReference>
<dbReference type="EMBL" id="FNTL01000002">
    <property type="protein sequence ID" value="SEB35336.1"/>
    <property type="molecule type" value="Genomic_DNA"/>
</dbReference>
<proteinExistence type="predicted"/>
<dbReference type="OrthoDB" id="8771453at2"/>
<feature type="domain" description="ChsH2 rubredoxin-like zinc ribbon" evidence="2">
    <location>
        <begin position="348"/>
        <end position="375"/>
    </location>
</feature>
<dbReference type="SUPFAM" id="SSF53901">
    <property type="entry name" value="Thiolase-like"/>
    <property type="match status" value="2"/>
</dbReference>